<sequence>WRTLVQHKRLYLPTTSQNHTSGTVHPSPPGWPRHFLYAAPHVIRVLFWLAAYLPRMPLERRETQDSWSNMSAPSYVVRATISDAHHSSPPRWPPRSLYTASQACPSLVGCLTSSHAIGTQRDTGLAEAKWSNMSALWSVVTLRYFRNFINLSY</sequence>
<dbReference type="WBParaSite" id="MCU_013034-RA">
    <property type="protein sequence ID" value="MCU_013034-RA"/>
    <property type="gene ID" value="MCU_013034"/>
</dbReference>
<name>A0A5K3FXY0_MESCO</name>
<protein>
    <submittedName>
        <fullName evidence="1">Pecanex-like protein</fullName>
    </submittedName>
</protein>
<proteinExistence type="predicted"/>
<organism evidence="1">
    <name type="scientific">Mesocestoides corti</name>
    <name type="common">Flatworm</name>
    <dbReference type="NCBI Taxonomy" id="53468"/>
    <lineage>
        <taxon>Eukaryota</taxon>
        <taxon>Metazoa</taxon>
        <taxon>Spiralia</taxon>
        <taxon>Lophotrochozoa</taxon>
        <taxon>Platyhelminthes</taxon>
        <taxon>Cestoda</taxon>
        <taxon>Eucestoda</taxon>
        <taxon>Cyclophyllidea</taxon>
        <taxon>Mesocestoididae</taxon>
        <taxon>Mesocestoides</taxon>
    </lineage>
</organism>
<dbReference type="AlphaFoldDB" id="A0A5K3FXY0"/>
<evidence type="ECO:0000313" key="1">
    <source>
        <dbReference type="WBParaSite" id="MCU_013034-RA"/>
    </source>
</evidence>
<reference evidence="1" key="1">
    <citation type="submission" date="2019-11" db="UniProtKB">
        <authorList>
            <consortium name="WormBaseParasite"/>
        </authorList>
    </citation>
    <scope>IDENTIFICATION</scope>
</reference>
<accession>A0A5K3FXY0</accession>